<keyword evidence="2" id="KW-0238">DNA-binding</keyword>
<dbReference type="InterPro" id="IPR003313">
    <property type="entry name" value="AraC-bd"/>
</dbReference>
<evidence type="ECO:0000313" key="9">
    <source>
        <dbReference type="Proteomes" id="UP000306825"/>
    </source>
</evidence>
<dbReference type="PROSITE" id="PS00041">
    <property type="entry name" value="HTH_ARAC_FAMILY_1"/>
    <property type="match status" value="1"/>
</dbReference>
<dbReference type="Proteomes" id="UP000306825">
    <property type="component" value="Chromosome"/>
</dbReference>
<organism evidence="6 8">
    <name type="scientific">Caminibacter mediatlanticus TB-2</name>
    <dbReference type="NCBI Taxonomy" id="391592"/>
    <lineage>
        <taxon>Bacteria</taxon>
        <taxon>Pseudomonadati</taxon>
        <taxon>Campylobacterota</taxon>
        <taxon>Epsilonproteobacteria</taxon>
        <taxon>Nautiliales</taxon>
        <taxon>Nautiliaceae</taxon>
        <taxon>Caminibacter</taxon>
    </lineage>
</organism>
<dbReference type="InterPro" id="IPR037923">
    <property type="entry name" value="HTH-like"/>
</dbReference>
<evidence type="ECO:0000313" key="7">
    <source>
        <dbReference type="EMBL" id="QCT94323.1"/>
    </source>
</evidence>
<keyword evidence="3" id="KW-0010">Activator</keyword>
<protein>
    <submittedName>
        <fullName evidence="7">AraC family transcriptional regulator</fullName>
    </submittedName>
    <submittedName>
        <fullName evidence="6">Transcriptional regulator, AraC family protein</fullName>
    </submittedName>
</protein>
<keyword evidence="4" id="KW-0804">Transcription</keyword>
<gene>
    <name evidence="6" type="ORF">CMTB2_06876</name>
    <name evidence="7" type="ORF">FE773_03765</name>
</gene>
<accession>A0AAI9F1Q7</accession>
<evidence type="ECO:0000256" key="1">
    <source>
        <dbReference type="ARBA" id="ARBA00023015"/>
    </source>
</evidence>
<dbReference type="Pfam" id="PF02311">
    <property type="entry name" value="AraC_binding"/>
    <property type="match status" value="1"/>
</dbReference>
<dbReference type="InterPro" id="IPR018062">
    <property type="entry name" value="HTH_AraC-typ_CS"/>
</dbReference>
<dbReference type="EMBL" id="ABCJ01000002">
    <property type="protein sequence ID" value="EDM23957.1"/>
    <property type="molecule type" value="Genomic_DNA"/>
</dbReference>
<dbReference type="InterPro" id="IPR009057">
    <property type="entry name" value="Homeodomain-like_sf"/>
</dbReference>
<dbReference type="SUPFAM" id="SSF46689">
    <property type="entry name" value="Homeodomain-like"/>
    <property type="match status" value="2"/>
</dbReference>
<dbReference type="AlphaFoldDB" id="A0AAI9F1Q7"/>
<reference evidence="7 9" key="2">
    <citation type="submission" date="2019-05" db="EMBL/GenBank/DDBJ databases">
        <title>A comparative analysis of the Nautiliaceae.</title>
        <authorList>
            <person name="Grosche A."/>
            <person name="Smedile F."/>
            <person name="Vetriani C."/>
        </authorList>
    </citation>
    <scope>NUCLEOTIDE SEQUENCE [LARGE SCALE GENOMIC DNA]</scope>
    <source>
        <strain evidence="7 9">TB-2</strain>
    </source>
</reference>
<dbReference type="Pfam" id="PF12833">
    <property type="entry name" value="HTH_18"/>
    <property type="match status" value="1"/>
</dbReference>
<dbReference type="Proteomes" id="UP000003288">
    <property type="component" value="Unassembled WGS sequence"/>
</dbReference>
<keyword evidence="9" id="KW-1185">Reference proteome</keyword>
<proteinExistence type="predicted"/>
<dbReference type="SMART" id="SM00342">
    <property type="entry name" value="HTH_ARAC"/>
    <property type="match status" value="1"/>
</dbReference>
<sequence>MPKTLFFKDKRLPFIELRYTKDSNLYYKPHFHQTFSIGAIEEGQVYFRINNNEYTLQKEEIVLINPEIIHSCNPINNQNRSYYMLYLDKDWIYNLQKTLNCNIQNFAPFLKVLIKNSNLYNNFIVLSKNLLDSNIFLLEKEEILEAFILSIINQFCEFNKIQTIYEDINKVIKIKEYLKENLTQNPTIDDISKALNISRYHLIRLFKQSTNITPHAYLLNLKVEYTKELLKSGMNIAEVALSAGFNDQSHLNRVFKQITACTPYEYKK</sequence>
<dbReference type="SUPFAM" id="SSF51215">
    <property type="entry name" value="Regulatory protein AraC"/>
    <property type="match status" value="1"/>
</dbReference>
<evidence type="ECO:0000256" key="4">
    <source>
        <dbReference type="ARBA" id="ARBA00023163"/>
    </source>
</evidence>
<dbReference type="InterPro" id="IPR014710">
    <property type="entry name" value="RmlC-like_jellyroll"/>
</dbReference>
<dbReference type="GO" id="GO:0043565">
    <property type="term" value="F:sequence-specific DNA binding"/>
    <property type="evidence" value="ECO:0007669"/>
    <property type="project" value="InterPro"/>
</dbReference>
<feature type="domain" description="HTH araC/xylS-type" evidence="5">
    <location>
        <begin position="172"/>
        <end position="268"/>
    </location>
</feature>
<evidence type="ECO:0000259" key="5">
    <source>
        <dbReference type="PROSITE" id="PS01124"/>
    </source>
</evidence>
<dbReference type="Gene3D" id="1.10.10.60">
    <property type="entry name" value="Homeodomain-like"/>
    <property type="match status" value="2"/>
</dbReference>
<evidence type="ECO:0000313" key="8">
    <source>
        <dbReference type="Proteomes" id="UP000003288"/>
    </source>
</evidence>
<dbReference type="InterPro" id="IPR050204">
    <property type="entry name" value="AraC_XylS_family_regulators"/>
</dbReference>
<dbReference type="Gene3D" id="2.60.120.10">
    <property type="entry name" value="Jelly Rolls"/>
    <property type="match status" value="1"/>
</dbReference>
<dbReference type="InterPro" id="IPR018060">
    <property type="entry name" value="HTH_AraC"/>
</dbReference>
<evidence type="ECO:0000256" key="2">
    <source>
        <dbReference type="ARBA" id="ARBA00023125"/>
    </source>
</evidence>
<dbReference type="EMBL" id="CP040463">
    <property type="protein sequence ID" value="QCT94323.1"/>
    <property type="molecule type" value="Genomic_DNA"/>
</dbReference>
<dbReference type="RefSeq" id="WP_007473912.1">
    <property type="nucleotide sequence ID" value="NZ_ABCJ01000002.1"/>
</dbReference>
<evidence type="ECO:0000256" key="3">
    <source>
        <dbReference type="ARBA" id="ARBA00023159"/>
    </source>
</evidence>
<dbReference type="GO" id="GO:0003700">
    <property type="term" value="F:DNA-binding transcription factor activity"/>
    <property type="evidence" value="ECO:0007669"/>
    <property type="project" value="InterPro"/>
</dbReference>
<keyword evidence="1" id="KW-0805">Transcription regulation</keyword>
<dbReference type="PANTHER" id="PTHR46796">
    <property type="entry name" value="HTH-TYPE TRANSCRIPTIONAL ACTIVATOR RHAS-RELATED"/>
    <property type="match status" value="1"/>
</dbReference>
<evidence type="ECO:0000313" key="6">
    <source>
        <dbReference type="EMBL" id="EDM23957.1"/>
    </source>
</evidence>
<reference evidence="6 8" key="1">
    <citation type="journal article" date="2011" name="Stand. Genomic Sci.">
        <title>Draft genome sequence of Caminibacter mediatlanticus strain TB-2, an epsilonproteobacterium isolated from a deep-sea hydrothermal vent.</title>
        <authorList>
            <person name="Giovannelli D."/>
            <person name="Ferriera S."/>
            <person name="Johnson J."/>
            <person name="Kravitz S."/>
            <person name="Perez-Rodriguez I."/>
            <person name="Ricci J."/>
            <person name="O'Brien C."/>
            <person name="Voordeckers J.W."/>
            <person name="Bini E."/>
            <person name="Vetriani C."/>
        </authorList>
    </citation>
    <scope>NUCLEOTIDE SEQUENCE [LARGE SCALE GENOMIC DNA]</scope>
    <source>
        <strain evidence="6 8">TB-2</strain>
    </source>
</reference>
<name>A0AAI9F1Q7_9BACT</name>
<dbReference type="PROSITE" id="PS01124">
    <property type="entry name" value="HTH_ARAC_FAMILY_2"/>
    <property type="match status" value="1"/>
</dbReference>